<dbReference type="InterPro" id="IPR038297">
    <property type="entry name" value="CcmH/CycL/NrfF/Ccl2_sf"/>
</dbReference>
<dbReference type="AlphaFoldDB" id="A0A1S2LYL8"/>
<dbReference type="OrthoDB" id="121848at2"/>
<evidence type="ECO:0000256" key="1">
    <source>
        <dbReference type="ARBA" id="ARBA00010342"/>
    </source>
</evidence>
<gene>
    <name evidence="7" type="ORF">BKP37_03595</name>
</gene>
<dbReference type="GO" id="GO:0046872">
    <property type="term" value="F:metal ion binding"/>
    <property type="evidence" value="ECO:0007669"/>
    <property type="project" value="UniProtKB-KW"/>
</dbReference>
<evidence type="ECO:0000256" key="5">
    <source>
        <dbReference type="RuleBase" id="RU364112"/>
    </source>
</evidence>
<feature type="domain" description="CcmH/CycL/Ccl2/NrfF N-terminal" evidence="6">
    <location>
        <begin position="62"/>
        <end position="124"/>
    </location>
</feature>
<evidence type="ECO:0000256" key="3">
    <source>
        <dbReference type="ARBA" id="ARBA00022723"/>
    </source>
</evidence>
<keyword evidence="4 5" id="KW-0408">Iron</keyword>
<dbReference type="Proteomes" id="UP000179524">
    <property type="component" value="Unassembled WGS sequence"/>
</dbReference>
<keyword evidence="5" id="KW-0732">Signal</keyword>
<protein>
    <recommendedName>
        <fullName evidence="5">Cytochrome c-type biogenesis protein</fullName>
    </recommendedName>
</protein>
<comment type="caution">
    <text evidence="7">The sequence shown here is derived from an EMBL/GenBank/DDBJ whole genome shotgun (WGS) entry which is preliminary data.</text>
</comment>
<comment type="similarity">
    <text evidence="1 5">Belongs to the CcmH/CycL/Ccl2/NrfF family.</text>
</comment>
<comment type="function">
    <text evidence="5">Possible subunit of a heme lyase.</text>
</comment>
<evidence type="ECO:0000313" key="7">
    <source>
        <dbReference type="EMBL" id="OIJ17582.1"/>
    </source>
</evidence>
<evidence type="ECO:0000256" key="4">
    <source>
        <dbReference type="ARBA" id="ARBA00023004"/>
    </source>
</evidence>
<organism evidence="7 8">
    <name type="scientific">Anaerobacillus alkalilacustris</name>
    <dbReference type="NCBI Taxonomy" id="393763"/>
    <lineage>
        <taxon>Bacteria</taxon>
        <taxon>Bacillati</taxon>
        <taxon>Bacillota</taxon>
        <taxon>Bacilli</taxon>
        <taxon>Bacillales</taxon>
        <taxon>Bacillaceae</taxon>
        <taxon>Anaerobacillus</taxon>
    </lineage>
</organism>
<dbReference type="InterPro" id="IPR005616">
    <property type="entry name" value="CcmH/CycL/Ccl2/NrfF_N"/>
</dbReference>
<evidence type="ECO:0000313" key="8">
    <source>
        <dbReference type="Proteomes" id="UP000179524"/>
    </source>
</evidence>
<feature type="transmembrane region" description="Helical" evidence="5">
    <location>
        <begin position="100"/>
        <end position="121"/>
    </location>
</feature>
<dbReference type="RefSeq" id="WP_071308308.1">
    <property type="nucleotide sequence ID" value="NZ_MLQR01000001.1"/>
</dbReference>
<keyword evidence="3 5" id="KW-0479">Metal-binding</keyword>
<accession>A0A1S2LYL8</accession>
<sequence length="158" mass="18179">MKTIITTILFFIVFLSSNVGLVNGEFYDINSPEVKEVASKFSMQGHENHDLATCATKQRYYEDIASLLNEGKSEQEILDYYYSMYGEEGLIVPEKRGFSLAAWITPFFVLGVASFILFIGLKNIIINKKGKLFEKTKVENVEDEIMQSIIDEERKKYY</sequence>
<evidence type="ECO:0000256" key="2">
    <source>
        <dbReference type="ARBA" id="ARBA00022617"/>
    </source>
</evidence>
<keyword evidence="2 5" id="KW-0349">Heme</keyword>
<keyword evidence="5" id="KW-0812">Transmembrane</keyword>
<keyword evidence="5" id="KW-1133">Transmembrane helix</keyword>
<reference evidence="7 8" key="1">
    <citation type="submission" date="2016-10" db="EMBL/GenBank/DDBJ databases">
        <title>Draft genome sequences of four alkaliphilic bacteria belonging to the Anaerobacillus genus.</title>
        <authorList>
            <person name="Bassil N.M."/>
            <person name="Lloyd J.R."/>
        </authorList>
    </citation>
    <scope>NUCLEOTIDE SEQUENCE [LARGE SCALE GENOMIC DNA]</scope>
    <source>
        <strain evidence="7 8">DSM 18345</strain>
    </source>
</reference>
<dbReference type="Gene3D" id="1.10.8.640">
    <property type="entry name" value="Cytochrome C biogenesis protein"/>
    <property type="match status" value="1"/>
</dbReference>
<proteinExistence type="inferred from homology"/>
<keyword evidence="8" id="KW-1185">Reference proteome</keyword>
<dbReference type="EMBL" id="MLQR01000001">
    <property type="protein sequence ID" value="OIJ17582.1"/>
    <property type="molecule type" value="Genomic_DNA"/>
</dbReference>
<keyword evidence="5" id="KW-0472">Membrane</keyword>
<evidence type="ECO:0000259" key="6">
    <source>
        <dbReference type="Pfam" id="PF03918"/>
    </source>
</evidence>
<name>A0A1S2LYL8_9BACI</name>
<dbReference type="Pfam" id="PF03918">
    <property type="entry name" value="CcmH"/>
    <property type="match status" value="1"/>
</dbReference>